<evidence type="ECO:0000313" key="2">
    <source>
        <dbReference type="Proteomes" id="UP001055879"/>
    </source>
</evidence>
<sequence>MPSYVRFLKDILNKKRRLGEFEIVALAKECSALLTCKIPPKLKDSGCFTIPCSIGGQEVGHALCDLGASINLMPLSVFKKLGIGEVRPTTVTLQLADRSLAYPKGKIEDILVKVDKFIFTVDFLVLDYEADQDVPILLGRPFLATGRTLIDVQKGELTMRVNDQKVTFNVFKSFKLYGDLEDCSTINLLSEDLGLNIEECVEHFEEGSENERKLESPVKVQPPMKVNQGMKEVRMSHHKHKKKCFLSKDVPSPPVLSS</sequence>
<dbReference type="EMBL" id="CM042048">
    <property type="protein sequence ID" value="KAI3758968.1"/>
    <property type="molecule type" value="Genomic_DNA"/>
</dbReference>
<dbReference type="Proteomes" id="UP001055879">
    <property type="component" value="Linkage Group LG02"/>
</dbReference>
<reference evidence="1 2" key="2">
    <citation type="journal article" date="2022" name="Mol. Ecol. Resour.">
        <title>The genomes of chicory, endive, great burdock and yacon provide insights into Asteraceae paleo-polyploidization history and plant inulin production.</title>
        <authorList>
            <person name="Fan W."/>
            <person name="Wang S."/>
            <person name="Wang H."/>
            <person name="Wang A."/>
            <person name="Jiang F."/>
            <person name="Liu H."/>
            <person name="Zhao H."/>
            <person name="Xu D."/>
            <person name="Zhang Y."/>
        </authorList>
    </citation>
    <scope>NUCLEOTIDE SEQUENCE [LARGE SCALE GENOMIC DNA]</scope>
    <source>
        <strain evidence="2">cv. Niubang</strain>
    </source>
</reference>
<evidence type="ECO:0000313" key="1">
    <source>
        <dbReference type="EMBL" id="KAI3758968.1"/>
    </source>
</evidence>
<keyword evidence="2" id="KW-1185">Reference proteome</keyword>
<protein>
    <submittedName>
        <fullName evidence="1">Uncharacterized protein</fullName>
    </submittedName>
</protein>
<reference evidence="2" key="1">
    <citation type="journal article" date="2022" name="Mol. Ecol. Resour.">
        <title>The genomes of chicory, endive, great burdock and yacon provide insights into Asteraceae palaeo-polyploidization history and plant inulin production.</title>
        <authorList>
            <person name="Fan W."/>
            <person name="Wang S."/>
            <person name="Wang H."/>
            <person name="Wang A."/>
            <person name="Jiang F."/>
            <person name="Liu H."/>
            <person name="Zhao H."/>
            <person name="Xu D."/>
            <person name="Zhang Y."/>
        </authorList>
    </citation>
    <scope>NUCLEOTIDE SEQUENCE [LARGE SCALE GENOMIC DNA]</scope>
    <source>
        <strain evidence="2">cv. Niubang</strain>
    </source>
</reference>
<accession>A0ACB9EK37</accession>
<comment type="caution">
    <text evidence="1">The sequence shown here is derived from an EMBL/GenBank/DDBJ whole genome shotgun (WGS) entry which is preliminary data.</text>
</comment>
<name>A0ACB9EK37_ARCLA</name>
<organism evidence="1 2">
    <name type="scientific">Arctium lappa</name>
    <name type="common">Greater burdock</name>
    <name type="synonym">Lappa major</name>
    <dbReference type="NCBI Taxonomy" id="4217"/>
    <lineage>
        <taxon>Eukaryota</taxon>
        <taxon>Viridiplantae</taxon>
        <taxon>Streptophyta</taxon>
        <taxon>Embryophyta</taxon>
        <taxon>Tracheophyta</taxon>
        <taxon>Spermatophyta</taxon>
        <taxon>Magnoliopsida</taxon>
        <taxon>eudicotyledons</taxon>
        <taxon>Gunneridae</taxon>
        <taxon>Pentapetalae</taxon>
        <taxon>asterids</taxon>
        <taxon>campanulids</taxon>
        <taxon>Asterales</taxon>
        <taxon>Asteraceae</taxon>
        <taxon>Carduoideae</taxon>
        <taxon>Cardueae</taxon>
        <taxon>Arctiinae</taxon>
        <taxon>Arctium</taxon>
    </lineage>
</organism>
<proteinExistence type="predicted"/>
<gene>
    <name evidence="1" type="ORF">L6452_06541</name>
</gene>